<evidence type="ECO:0000313" key="3">
    <source>
        <dbReference type="Proteomes" id="UP000186524"/>
    </source>
</evidence>
<accession>A0A1Q5NZM3</accession>
<evidence type="ECO:0000256" key="1">
    <source>
        <dbReference type="SAM" id="SignalP"/>
    </source>
</evidence>
<dbReference type="PROSITE" id="PS51257">
    <property type="entry name" value="PROKAR_LIPOPROTEIN"/>
    <property type="match status" value="1"/>
</dbReference>
<reference evidence="2 3" key="1">
    <citation type="submission" date="2016-12" db="EMBL/GenBank/DDBJ databases">
        <title>Domibacillus sp. SAOS 44 whole genome sequencing.</title>
        <authorList>
            <person name="Verma A."/>
            <person name="Krishnamurthi S."/>
        </authorList>
    </citation>
    <scope>NUCLEOTIDE SEQUENCE [LARGE SCALE GENOMIC DNA]</scope>
    <source>
        <strain evidence="2 3">SAOS 44</strain>
    </source>
</reference>
<protein>
    <recommendedName>
        <fullName evidence="4">DUF3887 domain-containing protein</fullName>
    </recommendedName>
</protein>
<sequence>MNKVIISILCALFLIAGCSNNQDDMNAINNDGYDDVRESAWDFLNDKGWDDRIQENWQSANVTKTIADNSYELLDNDYEGKEVLLVSFEDKENLVLGTSPILMDPNTNKVIGYMPSE</sequence>
<name>A0A1Q5NZM3_9BACI</name>
<dbReference type="EMBL" id="MRWQ01000028">
    <property type="protein sequence ID" value="OKL35302.1"/>
    <property type="molecule type" value="Genomic_DNA"/>
</dbReference>
<evidence type="ECO:0000313" key="2">
    <source>
        <dbReference type="EMBL" id="OKL35302.1"/>
    </source>
</evidence>
<feature type="chain" id="PRO_5038989739" description="DUF3887 domain-containing protein" evidence="1">
    <location>
        <begin position="22"/>
        <end position="117"/>
    </location>
</feature>
<keyword evidence="1" id="KW-0732">Signal</keyword>
<organism evidence="2 3">
    <name type="scientific">Domibacillus mangrovi</name>
    <dbReference type="NCBI Taxonomy" id="1714354"/>
    <lineage>
        <taxon>Bacteria</taxon>
        <taxon>Bacillati</taxon>
        <taxon>Bacillota</taxon>
        <taxon>Bacilli</taxon>
        <taxon>Bacillales</taxon>
        <taxon>Bacillaceae</taxon>
        <taxon>Domibacillus</taxon>
    </lineage>
</organism>
<keyword evidence="3" id="KW-1185">Reference proteome</keyword>
<feature type="signal peptide" evidence="1">
    <location>
        <begin position="1"/>
        <end position="21"/>
    </location>
</feature>
<comment type="caution">
    <text evidence="2">The sequence shown here is derived from an EMBL/GenBank/DDBJ whole genome shotgun (WGS) entry which is preliminary data.</text>
</comment>
<dbReference type="OrthoDB" id="2455934at2"/>
<dbReference type="Proteomes" id="UP000186524">
    <property type="component" value="Unassembled WGS sequence"/>
</dbReference>
<gene>
    <name evidence="2" type="ORF">BLL40_16270</name>
</gene>
<dbReference type="AlphaFoldDB" id="A0A1Q5NZM3"/>
<dbReference type="RefSeq" id="WP_073712901.1">
    <property type="nucleotide sequence ID" value="NZ_MRWQ01000028.1"/>
</dbReference>
<proteinExistence type="predicted"/>
<evidence type="ECO:0008006" key="4">
    <source>
        <dbReference type="Google" id="ProtNLM"/>
    </source>
</evidence>